<dbReference type="SUPFAM" id="SSF49785">
    <property type="entry name" value="Galactose-binding domain-like"/>
    <property type="match status" value="1"/>
</dbReference>
<evidence type="ECO:0000256" key="8">
    <source>
        <dbReference type="ARBA" id="ARBA00030045"/>
    </source>
</evidence>
<dbReference type="GO" id="GO:0004177">
    <property type="term" value="F:aminopeptidase activity"/>
    <property type="evidence" value="ECO:0007669"/>
    <property type="project" value="UniProtKB-KW"/>
</dbReference>
<comment type="similarity">
    <text evidence="2">Belongs to the peptidase S15 family.</text>
</comment>
<keyword evidence="12" id="KW-1185">Reference proteome</keyword>
<evidence type="ECO:0000256" key="6">
    <source>
        <dbReference type="ARBA" id="ARBA00022801"/>
    </source>
</evidence>
<dbReference type="PRINTS" id="PR00923">
    <property type="entry name" value="LACTOPTASE"/>
</dbReference>
<dbReference type="NCBIfam" id="TIGR00976">
    <property type="entry name" value="CocE_NonD"/>
    <property type="match status" value="1"/>
</dbReference>
<feature type="signal peptide" evidence="9">
    <location>
        <begin position="1"/>
        <end position="21"/>
    </location>
</feature>
<dbReference type="InterPro" id="IPR008979">
    <property type="entry name" value="Galactose-bd-like_sf"/>
</dbReference>
<evidence type="ECO:0000256" key="7">
    <source>
        <dbReference type="ARBA" id="ARBA00022825"/>
    </source>
</evidence>
<dbReference type="Proteomes" id="UP000587527">
    <property type="component" value="Unassembled WGS sequence"/>
</dbReference>
<sequence>MKRVIRCLTVVAMALGGSAIAAPADAGAVTDAARPPHLLATETVPVYSYATAIREVVWVQSPVDSDNVGGFDRIAVDIVRPNDPTQPTLRVPAIIDASPYYRCCGRGNENEKKTYANPNDPASPVAKVPLYYDNYFVPRGYAFLAVDLAGTARSTGCADAGGVAEVLGAKAVVQWLNGTASAFRADGTQVFATWFAGRAGMIGKSWDGAIATGVAATGVTGLATIVPISAVTSWYDYERLNGAEVSGVSSMSSLHSLVTARPAGTCTATINKLAAGGASSAISYTPFWAERDYVASAASVQASVLAVHGMNDLNVKPSNFGLWWQQLVAHDVPRKLWLSQEGHVDPFDFRRSVWVDTLHRWFDQWLYGLDTGIMNEPQATVERGADVWAESSVWPPAGTTESVFNLRPGNGTTGELTLSAPVAGTVNITDVKLSEASAVANPANAVNGRKVFQTGPLTAPLHIAGGSTITLMVKVTKPTTALTARLVDYGTLTRVNWESSGSGIATLANQTCWGDSTAADDACYKETQKVTVSTGTSGLTRGWLDAAHRDSLSAPTPVPANVWQTITWRLHDTDQVIPAGHRLALVIGGADGSWTTTSATGAVITVDLARSLLRLPVAP</sequence>
<evidence type="ECO:0000256" key="3">
    <source>
        <dbReference type="ARBA" id="ARBA00012463"/>
    </source>
</evidence>
<organism evidence="11 12">
    <name type="scientific">Allocatelliglobosispora scoriae</name>
    <dbReference type="NCBI Taxonomy" id="643052"/>
    <lineage>
        <taxon>Bacteria</taxon>
        <taxon>Bacillati</taxon>
        <taxon>Actinomycetota</taxon>
        <taxon>Actinomycetes</taxon>
        <taxon>Micromonosporales</taxon>
        <taxon>Micromonosporaceae</taxon>
        <taxon>Allocatelliglobosispora</taxon>
    </lineage>
</organism>
<feature type="chain" id="PRO_5032972358" description="Xaa-Pro dipeptidyl-peptidase" evidence="9">
    <location>
        <begin position="22"/>
        <end position="619"/>
    </location>
</feature>
<accession>A0A841BQ02</accession>
<protein>
    <recommendedName>
        <fullName evidence="3">Xaa-Pro dipeptidyl-peptidase</fullName>
        <ecNumber evidence="3">3.4.14.11</ecNumber>
    </recommendedName>
    <alternativeName>
        <fullName evidence="8">X-prolyl-dipeptidyl aminopeptidase</fullName>
    </alternativeName>
</protein>
<evidence type="ECO:0000256" key="5">
    <source>
        <dbReference type="ARBA" id="ARBA00022670"/>
    </source>
</evidence>
<dbReference type="InterPro" id="IPR029058">
    <property type="entry name" value="AB_hydrolase_fold"/>
</dbReference>
<proteinExistence type="inferred from homology"/>
<name>A0A841BQ02_9ACTN</name>
<dbReference type="GO" id="GO:0008239">
    <property type="term" value="F:dipeptidyl-peptidase activity"/>
    <property type="evidence" value="ECO:0007669"/>
    <property type="project" value="UniProtKB-EC"/>
</dbReference>
<evidence type="ECO:0000313" key="12">
    <source>
        <dbReference type="Proteomes" id="UP000587527"/>
    </source>
</evidence>
<dbReference type="InterPro" id="IPR000383">
    <property type="entry name" value="Xaa-Pro-like_dom"/>
</dbReference>
<keyword evidence="6 11" id="KW-0378">Hydrolase</keyword>
<evidence type="ECO:0000313" key="11">
    <source>
        <dbReference type="EMBL" id="MBB5868911.1"/>
    </source>
</evidence>
<dbReference type="EC" id="3.4.14.11" evidence="3"/>
<reference evidence="11 12" key="1">
    <citation type="submission" date="2020-08" db="EMBL/GenBank/DDBJ databases">
        <title>Sequencing the genomes of 1000 actinobacteria strains.</title>
        <authorList>
            <person name="Klenk H.-P."/>
        </authorList>
    </citation>
    <scope>NUCLEOTIDE SEQUENCE [LARGE SCALE GENOMIC DNA]</scope>
    <source>
        <strain evidence="11 12">DSM 45362</strain>
    </source>
</reference>
<dbReference type="GO" id="GO:0008236">
    <property type="term" value="F:serine-type peptidase activity"/>
    <property type="evidence" value="ECO:0007669"/>
    <property type="project" value="UniProtKB-KW"/>
</dbReference>
<dbReference type="EMBL" id="JACHMN010000002">
    <property type="protein sequence ID" value="MBB5868911.1"/>
    <property type="molecule type" value="Genomic_DNA"/>
</dbReference>
<comment type="catalytic activity">
    <reaction evidence="1">
        <text>Hydrolyzes Xaa-Pro-|- bonds to release unblocked, N-terminal dipeptides from substrates including Ala-Pro-|-p-nitroanilide and (sequentially) Tyr-Pro-|-Phe-Pro-|-Gly-Pro-|-Ile.</text>
        <dbReference type="EC" id="3.4.14.11"/>
    </reaction>
</comment>
<dbReference type="Gene3D" id="3.40.50.1820">
    <property type="entry name" value="alpha/beta hydrolase"/>
    <property type="match status" value="2"/>
</dbReference>
<evidence type="ECO:0000256" key="1">
    <source>
        <dbReference type="ARBA" id="ARBA00000123"/>
    </source>
</evidence>
<keyword evidence="7" id="KW-0720">Serine protease</keyword>
<keyword evidence="9" id="KW-0732">Signal</keyword>
<dbReference type="AlphaFoldDB" id="A0A841BQ02"/>
<feature type="domain" description="Xaa-Pro dipeptidyl-peptidase C-terminal" evidence="10">
    <location>
        <begin position="359"/>
        <end position="614"/>
    </location>
</feature>
<evidence type="ECO:0000259" key="10">
    <source>
        <dbReference type="SMART" id="SM00939"/>
    </source>
</evidence>
<dbReference type="SUPFAM" id="SSF53474">
    <property type="entry name" value="alpha/beta-Hydrolases"/>
    <property type="match status" value="1"/>
</dbReference>
<keyword evidence="5" id="KW-0645">Protease</keyword>
<dbReference type="InterPro" id="IPR005674">
    <property type="entry name" value="CocE/Ser_esterase"/>
</dbReference>
<dbReference type="Pfam" id="PF08530">
    <property type="entry name" value="PepX_C"/>
    <property type="match status" value="1"/>
</dbReference>
<dbReference type="Gene3D" id="2.60.120.260">
    <property type="entry name" value="Galactose-binding domain-like"/>
    <property type="match status" value="1"/>
</dbReference>
<dbReference type="RefSeq" id="WP_184835188.1">
    <property type="nucleotide sequence ID" value="NZ_JACHMN010000002.1"/>
</dbReference>
<evidence type="ECO:0000256" key="9">
    <source>
        <dbReference type="SAM" id="SignalP"/>
    </source>
</evidence>
<dbReference type="Pfam" id="PF02129">
    <property type="entry name" value="Peptidase_S15"/>
    <property type="match status" value="1"/>
</dbReference>
<evidence type="ECO:0000256" key="4">
    <source>
        <dbReference type="ARBA" id="ARBA00022438"/>
    </source>
</evidence>
<evidence type="ECO:0000256" key="2">
    <source>
        <dbReference type="ARBA" id="ARBA00010819"/>
    </source>
</evidence>
<dbReference type="InterPro" id="IPR008252">
    <property type="entry name" value="Pept_S15_Xpro"/>
</dbReference>
<gene>
    <name evidence="11" type="ORF">F4553_002290</name>
</gene>
<dbReference type="GO" id="GO:0006508">
    <property type="term" value="P:proteolysis"/>
    <property type="evidence" value="ECO:0007669"/>
    <property type="project" value="UniProtKB-KW"/>
</dbReference>
<dbReference type="InterPro" id="IPR013736">
    <property type="entry name" value="Xaa-Pro_dipept_C"/>
</dbReference>
<keyword evidence="4" id="KW-0031">Aminopeptidase</keyword>
<dbReference type="SMART" id="SM00939">
    <property type="entry name" value="PepX_C"/>
    <property type="match status" value="1"/>
</dbReference>
<comment type="caution">
    <text evidence="11">The sequence shown here is derived from an EMBL/GenBank/DDBJ whole genome shotgun (WGS) entry which is preliminary data.</text>
</comment>